<feature type="transmembrane region" description="Helical" evidence="7">
    <location>
        <begin position="368"/>
        <end position="387"/>
    </location>
</feature>
<comment type="caution">
    <text evidence="9">The sequence shown here is derived from an EMBL/GenBank/DDBJ whole genome shotgun (WGS) entry which is preliminary data.</text>
</comment>
<organism evidence="9 10">
    <name type="scientific">Muiribacterium halophilum</name>
    <dbReference type="NCBI Taxonomy" id="2053465"/>
    <lineage>
        <taxon>Bacteria</taxon>
        <taxon>Candidatus Muiribacteriota</taxon>
        <taxon>Candidatus Muiribacteriia</taxon>
        <taxon>Candidatus Muiribacteriales</taxon>
        <taxon>Candidatus Muiribacteriaceae</taxon>
        <taxon>Candidatus Muiribacterium</taxon>
    </lineage>
</organism>
<feature type="transmembrane region" description="Helical" evidence="7">
    <location>
        <begin position="344"/>
        <end position="362"/>
    </location>
</feature>
<dbReference type="GO" id="GO:0030313">
    <property type="term" value="C:cell envelope"/>
    <property type="evidence" value="ECO:0007669"/>
    <property type="project" value="UniProtKB-SubCell"/>
</dbReference>
<dbReference type="Pfam" id="PF00211">
    <property type="entry name" value="Guanylate_cyc"/>
    <property type="match status" value="1"/>
</dbReference>
<gene>
    <name evidence="9" type="ORF">C0601_08610</name>
</gene>
<evidence type="ECO:0000259" key="8">
    <source>
        <dbReference type="PROSITE" id="PS50125"/>
    </source>
</evidence>
<dbReference type="Pfam" id="PF05226">
    <property type="entry name" value="CHASE2"/>
    <property type="match status" value="1"/>
</dbReference>
<feature type="transmembrane region" description="Helical" evidence="7">
    <location>
        <begin position="315"/>
        <end position="332"/>
    </location>
</feature>
<dbReference type="PANTHER" id="PTHR43081:SF1">
    <property type="entry name" value="ADENYLATE CYCLASE, TERMINAL-DIFFERENTIATION SPECIFIC"/>
    <property type="match status" value="1"/>
</dbReference>
<comment type="similarity">
    <text evidence="2">Belongs to the adenylyl cyclase class-3 family.</text>
</comment>
<accession>A0A2N5ZEE7</accession>
<dbReference type="EMBL" id="PKTG01000097">
    <property type="protein sequence ID" value="PLX17029.1"/>
    <property type="molecule type" value="Genomic_DNA"/>
</dbReference>
<dbReference type="SMART" id="SM00044">
    <property type="entry name" value="CYCc"/>
    <property type="match status" value="1"/>
</dbReference>
<dbReference type="CDD" id="cd07302">
    <property type="entry name" value="CHD"/>
    <property type="match status" value="1"/>
</dbReference>
<comment type="subcellular location">
    <subcellularLocation>
        <location evidence="1">Cell envelope</location>
    </subcellularLocation>
</comment>
<protein>
    <recommendedName>
        <fullName evidence="8">Guanylate cyclase domain-containing protein</fullName>
    </recommendedName>
</protein>
<evidence type="ECO:0000313" key="10">
    <source>
        <dbReference type="Proteomes" id="UP000234857"/>
    </source>
</evidence>
<evidence type="ECO:0000313" key="9">
    <source>
        <dbReference type="EMBL" id="PLX17029.1"/>
    </source>
</evidence>
<dbReference type="AlphaFoldDB" id="A0A2N5ZEE7"/>
<dbReference type="FunFam" id="3.30.70.1230:FF:000016">
    <property type="entry name" value="Adenylate/guanylate cyclase domain-containing protein"/>
    <property type="match status" value="1"/>
</dbReference>
<evidence type="ECO:0000256" key="1">
    <source>
        <dbReference type="ARBA" id="ARBA00004196"/>
    </source>
</evidence>
<keyword evidence="5 7" id="KW-1133">Transmembrane helix</keyword>
<proteinExistence type="inferred from homology"/>
<reference evidence="9 10" key="1">
    <citation type="submission" date="2017-11" db="EMBL/GenBank/DDBJ databases">
        <title>Genome-resolved metagenomics identifies genetic mobility, metabolic interactions, and unexpected diversity in perchlorate-reducing communities.</title>
        <authorList>
            <person name="Barnum T.P."/>
            <person name="Figueroa I.A."/>
            <person name="Carlstrom C.I."/>
            <person name="Lucas L.N."/>
            <person name="Engelbrektson A.L."/>
            <person name="Coates J.D."/>
        </authorList>
    </citation>
    <scope>NUCLEOTIDE SEQUENCE [LARGE SCALE GENOMIC DNA]</scope>
    <source>
        <strain evidence="9">BM706</strain>
    </source>
</reference>
<keyword evidence="4 7" id="KW-0812">Transmembrane</keyword>
<evidence type="ECO:0000256" key="4">
    <source>
        <dbReference type="ARBA" id="ARBA00022692"/>
    </source>
</evidence>
<dbReference type="InterPro" id="IPR029787">
    <property type="entry name" value="Nucleotide_cyclase"/>
</dbReference>
<dbReference type="GO" id="GO:0004016">
    <property type="term" value="F:adenylate cyclase activity"/>
    <property type="evidence" value="ECO:0007669"/>
    <property type="project" value="UniProtKB-ARBA"/>
</dbReference>
<dbReference type="PANTHER" id="PTHR43081">
    <property type="entry name" value="ADENYLATE CYCLASE, TERMINAL-DIFFERENTIATION SPECIFIC-RELATED"/>
    <property type="match status" value="1"/>
</dbReference>
<dbReference type="GO" id="GO:0035556">
    <property type="term" value="P:intracellular signal transduction"/>
    <property type="evidence" value="ECO:0007669"/>
    <property type="project" value="InterPro"/>
</dbReference>
<dbReference type="PROSITE" id="PS50125">
    <property type="entry name" value="GUANYLATE_CYCLASE_2"/>
    <property type="match status" value="1"/>
</dbReference>
<dbReference type="GO" id="GO:0006171">
    <property type="term" value="P:cAMP biosynthetic process"/>
    <property type="evidence" value="ECO:0007669"/>
    <property type="project" value="TreeGrafter"/>
</dbReference>
<keyword evidence="3" id="KW-1003">Cell membrane</keyword>
<evidence type="ECO:0000256" key="6">
    <source>
        <dbReference type="ARBA" id="ARBA00023136"/>
    </source>
</evidence>
<dbReference type="SUPFAM" id="SSF55073">
    <property type="entry name" value="Nucleotide cyclase"/>
    <property type="match status" value="1"/>
</dbReference>
<name>A0A2N5ZEE7_MUIH1</name>
<dbReference type="InterPro" id="IPR050697">
    <property type="entry name" value="Adenylyl/Guanylyl_Cyclase_3/4"/>
</dbReference>
<evidence type="ECO:0000256" key="3">
    <source>
        <dbReference type="ARBA" id="ARBA00022475"/>
    </source>
</evidence>
<dbReference type="Proteomes" id="UP000234857">
    <property type="component" value="Unassembled WGS sequence"/>
</dbReference>
<sequence length="710" mass="81655">MMKKFLYILPIIIVILTLGFNAKFDKMFESFDEFLADYPMYLDVTKRDKVENFKSDFQLVLLELDEKSYDTISEQYSKYDSLSAQKRSAFAKVVKYISEQGVKAIAFDFTYETLSDPEADKEFIGSLKAAQEKGVKIILGSKMMFDEISSKPEFDTPAIKGFEYGLINNAPNKNNIIRKPFLFVKYKDEMRYTLALKLYMEINNIKEVKYDERYLYLNDDKKLPIQYAKGQGLELAYYNIYYTMRFGDSHIFPISAIIDDKQRKEYTEDNYFISYDLNNNERSVFKDAVVFIGTSSPDDQDFVTYSLSQFEQGTAIVPGVHIHMSSFFSMLFGLDYDQMRENTLFYLTVIITLIFSILFIFIGPLKGLLAMMFGVFFTNAISWLLFVEKGYLFLPRKPIVGIIIGFLIIESYKFFFESREKKKIKGAFSMYISPALVQNIVKNPDQLKLGGEEKELTILFSDIANFTTLSEAIGAVKLVSLLNEYLTAMTDIIMEESGTLDKYIGDAVMAFWGAPVDDEKHSEKACRAAIRMIETLEKLKQDWKERDYPEFGIRIGLNTGNAIVGNMGAKKRFNYTVMGDTVNLASRLEGLNKAYGSTIMVSESTYLQNKDKFKFRELDLVKVKGKTQGVRVFQLLHFEPDENYEKGVAIFTEALEIYRAGNFAAALSKFKAVYEFIPGDTVTDTFVKRCELLSQEPPEEWDGIWTMKTK</sequence>
<evidence type="ECO:0000256" key="2">
    <source>
        <dbReference type="ARBA" id="ARBA00005381"/>
    </source>
</evidence>
<feature type="domain" description="Guanylate cyclase" evidence="8">
    <location>
        <begin position="457"/>
        <end position="589"/>
    </location>
</feature>
<dbReference type="InterPro" id="IPR001054">
    <property type="entry name" value="A/G_cyclase"/>
</dbReference>
<dbReference type="InterPro" id="IPR007890">
    <property type="entry name" value="CHASE2"/>
</dbReference>
<feature type="transmembrane region" description="Helical" evidence="7">
    <location>
        <begin position="399"/>
        <end position="416"/>
    </location>
</feature>
<evidence type="ECO:0000256" key="7">
    <source>
        <dbReference type="SAM" id="Phobius"/>
    </source>
</evidence>
<dbReference type="Gene3D" id="3.30.70.1230">
    <property type="entry name" value="Nucleotide cyclase"/>
    <property type="match status" value="1"/>
</dbReference>
<evidence type="ECO:0000256" key="5">
    <source>
        <dbReference type="ARBA" id="ARBA00022989"/>
    </source>
</evidence>
<keyword evidence="6 7" id="KW-0472">Membrane</keyword>